<sequence>MKIFAFVLLLGLLTVCAARPVVNDQRKCVDHENHPNTCTKCKTDDDCKPSGNYELKCHRDSWRCAPVQPLTGLNLKK</sequence>
<evidence type="ECO:0000256" key="1">
    <source>
        <dbReference type="SAM" id="SignalP"/>
    </source>
</evidence>
<keyword evidence="3" id="KW-1185">Reference proteome</keyword>
<dbReference type="Proteomes" id="UP001642483">
    <property type="component" value="Unassembled WGS sequence"/>
</dbReference>
<feature type="signal peptide" evidence="1">
    <location>
        <begin position="1"/>
        <end position="18"/>
    </location>
</feature>
<accession>A0ABP0GBS7</accession>
<dbReference type="EMBL" id="CAWYQH010000108">
    <property type="protein sequence ID" value="CAK8689207.1"/>
    <property type="molecule type" value="Genomic_DNA"/>
</dbReference>
<organism evidence="2 3">
    <name type="scientific">Clavelina lepadiformis</name>
    <name type="common">Light-bulb sea squirt</name>
    <name type="synonym">Ascidia lepadiformis</name>
    <dbReference type="NCBI Taxonomy" id="159417"/>
    <lineage>
        <taxon>Eukaryota</taxon>
        <taxon>Metazoa</taxon>
        <taxon>Chordata</taxon>
        <taxon>Tunicata</taxon>
        <taxon>Ascidiacea</taxon>
        <taxon>Aplousobranchia</taxon>
        <taxon>Clavelinidae</taxon>
        <taxon>Clavelina</taxon>
    </lineage>
</organism>
<gene>
    <name evidence="2" type="ORF">CVLEPA_LOCUS21165</name>
</gene>
<name>A0ABP0GBS7_CLALP</name>
<keyword evidence="1" id="KW-0732">Signal</keyword>
<protein>
    <submittedName>
        <fullName evidence="2">Uncharacterized protein</fullName>
    </submittedName>
</protein>
<comment type="caution">
    <text evidence="2">The sequence shown here is derived from an EMBL/GenBank/DDBJ whole genome shotgun (WGS) entry which is preliminary data.</text>
</comment>
<proteinExistence type="predicted"/>
<evidence type="ECO:0000313" key="3">
    <source>
        <dbReference type="Proteomes" id="UP001642483"/>
    </source>
</evidence>
<feature type="chain" id="PRO_5046496716" evidence="1">
    <location>
        <begin position="19"/>
        <end position="77"/>
    </location>
</feature>
<reference evidence="2 3" key="1">
    <citation type="submission" date="2024-02" db="EMBL/GenBank/DDBJ databases">
        <authorList>
            <person name="Daric V."/>
            <person name="Darras S."/>
        </authorList>
    </citation>
    <scope>NUCLEOTIDE SEQUENCE [LARGE SCALE GENOMIC DNA]</scope>
</reference>
<evidence type="ECO:0000313" key="2">
    <source>
        <dbReference type="EMBL" id="CAK8689207.1"/>
    </source>
</evidence>